<dbReference type="EMBL" id="BAAADO010000009">
    <property type="protein sequence ID" value="GAA0502892.1"/>
    <property type="molecule type" value="Genomic_DNA"/>
</dbReference>
<comment type="subcellular location">
    <subcellularLocation>
        <location evidence="1">Membrane</location>
        <topology evidence="1">Lipid-anchor</topology>
    </subcellularLocation>
</comment>
<proteinExistence type="inferred from homology"/>
<keyword evidence="3" id="KW-0309">Germination</keyword>
<evidence type="ECO:0000313" key="11">
    <source>
        <dbReference type="Proteomes" id="UP001500880"/>
    </source>
</evidence>
<protein>
    <submittedName>
        <fullName evidence="10">Ger(X)C family spore germination protein</fullName>
    </submittedName>
</protein>
<dbReference type="InterPro" id="IPR057336">
    <property type="entry name" value="GerAC_N"/>
</dbReference>
<comment type="caution">
    <text evidence="10">The sequence shown here is derived from an EMBL/GenBank/DDBJ whole genome shotgun (WGS) entry which is preliminary data.</text>
</comment>
<reference evidence="10 11" key="1">
    <citation type="journal article" date="2019" name="Int. J. Syst. Evol. Microbiol.">
        <title>The Global Catalogue of Microorganisms (GCM) 10K type strain sequencing project: providing services to taxonomists for standard genome sequencing and annotation.</title>
        <authorList>
            <consortium name="The Broad Institute Genomics Platform"/>
            <consortium name="The Broad Institute Genome Sequencing Center for Infectious Disease"/>
            <person name="Wu L."/>
            <person name="Ma J."/>
        </authorList>
    </citation>
    <scope>NUCLEOTIDE SEQUENCE [LARGE SCALE GENOMIC DNA]</scope>
    <source>
        <strain evidence="10 11">JCM 12389</strain>
    </source>
</reference>
<comment type="similarity">
    <text evidence="2">Belongs to the GerABKC lipoprotein family.</text>
</comment>
<evidence type="ECO:0000313" key="10">
    <source>
        <dbReference type="EMBL" id="GAA0502892.1"/>
    </source>
</evidence>
<evidence type="ECO:0000256" key="3">
    <source>
        <dbReference type="ARBA" id="ARBA00022544"/>
    </source>
</evidence>
<dbReference type="Pfam" id="PF05504">
    <property type="entry name" value="Spore_GerAC"/>
    <property type="match status" value="1"/>
</dbReference>
<keyword evidence="7" id="KW-0449">Lipoprotein</keyword>
<feature type="domain" description="Spore germination protein N-terminal" evidence="9">
    <location>
        <begin position="24"/>
        <end position="188"/>
    </location>
</feature>
<dbReference type="PROSITE" id="PS51257">
    <property type="entry name" value="PROKAR_LIPOPROTEIN"/>
    <property type="match status" value="1"/>
</dbReference>
<feature type="domain" description="Spore germination GerAC-like C-terminal" evidence="8">
    <location>
        <begin position="196"/>
        <end position="354"/>
    </location>
</feature>
<accession>A0ABN1BPY4</accession>
<dbReference type="NCBIfam" id="TIGR02887">
    <property type="entry name" value="spore_ger_x_C"/>
    <property type="match status" value="1"/>
</dbReference>
<dbReference type="PANTHER" id="PTHR35789">
    <property type="entry name" value="SPORE GERMINATION PROTEIN B3"/>
    <property type="match status" value="1"/>
</dbReference>
<evidence type="ECO:0000256" key="5">
    <source>
        <dbReference type="ARBA" id="ARBA00023136"/>
    </source>
</evidence>
<dbReference type="InterPro" id="IPR046953">
    <property type="entry name" value="Spore_GerAC-like_C"/>
</dbReference>
<dbReference type="Proteomes" id="UP001500880">
    <property type="component" value="Unassembled WGS sequence"/>
</dbReference>
<dbReference type="PANTHER" id="PTHR35789:SF1">
    <property type="entry name" value="SPORE GERMINATION PROTEIN B3"/>
    <property type="match status" value="1"/>
</dbReference>
<sequence>MRALALGIVLSTVVLLTAGCGIERQIVDDISLVTAVGYDPAEGNKIQGTIAVPNFQAEGTVMTEIFSDTAMLMRENSAKLNTEANRPLATGKLEVILFNQELAKEGIQKLKDVFVRDPSIGSRARLAITEGPTQEVLTRQYWDNDAGMYLSDMLEQNIDRGTIPETNLHLFVYALYSKGADPYLPYLSVEDMVSIDGIALLDHDRYVGKIPYEQTYTFNSLVGDFQNATFPIHRGDKKSATVSNISSDRTIQFKGSGKNMELIIDVKQKGILREYRGGKITKKVLKNIEESMEKQMKKQAKDILKKLKELNIDPLALGNEYHSEHRNFSWKEWEKMYPELKFTPKIDVKIMEYGIRR</sequence>
<evidence type="ECO:0000256" key="4">
    <source>
        <dbReference type="ARBA" id="ARBA00022729"/>
    </source>
</evidence>
<evidence type="ECO:0000256" key="2">
    <source>
        <dbReference type="ARBA" id="ARBA00007886"/>
    </source>
</evidence>
<dbReference type="Pfam" id="PF25198">
    <property type="entry name" value="Spore_GerAC_N"/>
    <property type="match status" value="1"/>
</dbReference>
<organism evidence="10 11">
    <name type="scientific">Salinibacillus aidingensis</name>
    <dbReference type="NCBI Taxonomy" id="237684"/>
    <lineage>
        <taxon>Bacteria</taxon>
        <taxon>Bacillati</taxon>
        <taxon>Bacillota</taxon>
        <taxon>Bacilli</taxon>
        <taxon>Bacillales</taxon>
        <taxon>Bacillaceae</taxon>
        <taxon>Salinibacillus</taxon>
    </lineage>
</organism>
<dbReference type="RefSeq" id="WP_343843580.1">
    <property type="nucleotide sequence ID" value="NZ_BAAADO010000009.1"/>
</dbReference>
<gene>
    <name evidence="10" type="ORF">GCM10008986_33160</name>
</gene>
<evidence type="ECO:0000256" key="7">
    <source>
        <dbReference type="ARBA" id="ARBA00023288"/>
    </source>
</evidence>
<dbReference type="InterPro" id="IPR038501">
    <property type="entry name" value="Spore_GerAC_C_sf"/>
</dbReference>
<dbReference type="InterPro" id="IPR008844">
    <property type="entry name" value="Spore_GerAC-like"/>
</dbReference>
<name>A0ABN1BPY4_9BACI</name>
<keyword evidence="6" id="KW-0564">Palmitate</keyword>
<keyword evidence="11" id="KW-1185">Reference proteome</keyword>
<keyword evidence="4" id="KW-0732">Signal</keyword>
<evidence type="ECO:0000259" key="9">
    <source>
        <dbReference type="Pfam" id="PF25198"/>
    </source>
</evidence>
<evidence type="ECO:0000256" key="1">
    <source>
        <dbReference type="ARBA" id="ARBA00004635"/>
    </source>
</evidence>
<dbReference type="Gene3D" id="3.30.300.210">
    <property type="entry name" value="Nutrient germinant receptor protein C, domain 3"/>
    <property type="match status" value="1"/>
</dbReference>
<keyword evidence="5" id="KW-0472">Membrane</keyword>
<evidence type="ECO:0000259" key="8">
    <source>
        <dbReference type="Pfam" id="PF05504"/>
    </source>
</evidence>
<evidence type="ECO:0000256" key="6">
    <source>
        <dbReference type="ARBA" id="ARBA00023139"/>
    </source>
</evidence>